<dbReference type="CDD" id="cd06550">
    <property type="entry name" value="TM_ABC_iron-siderophores_like"/>
    <property type="match status" value="1"/>
</dbReference>
<feature type="transmembrane region" description="Helical" evidence="7">
    <location>
        <begin position="201"/>
        <end position="218"/>
    </location>
</feature>
<dbReference type="InterPro" id="IPR037294">
    <property type="entry name" value="ABC_BtuC-like"/>
</dbReference>
<dbReference type="Gene3D" id="1.10.3470.10">
    <property type="entry name" value="ABC transporter involved in vitamin B12 uptake, BtuC"/>
    <property type="match status" value="1"/>
</dbReference>
<evidence type="ECO:0000313" key="8">
    <source>
        <dbReference type="EMBL" id="MDG9698305.1"/>
    </source>
</evidence>
<feature type="transmembrane region" description="Helical" evidence="7">
    <location>
        <begin position="97"/>
        <end position="118"/>
    </location>
</feature>
<feature type="transmembrane region" description="Helical" evidence="7">
    <location>
        <begin position="225"/>
        <end position="246"/>
    </location>
</feature>
<sequence length="290" mass="29972">MTATFSFLLAPLQYDFMQHALLLAALAAVPAALLSCLLVVKGYALLGDAISHAVFPGVVIAYMLGLPVAAGAFVAGLLCATLTGYLHTRSRVRQDTLMGVVFSGMFALGLLLHAWIRSSVHLDHILLGDLLGAAAPELLQSAAVALLVAAALALKWRDLLLHAFDPVQARVSGLNTAALHYGLLAAVSLTVVASLQAVGLILAIALLIVPGATALLLARTFGRMLCLSCAAAVLCSVLGVYLSFFLDSAPAPTIAVLLGLAFTAAFARSLWQARAARRGNAPASAARQGV</sequence>
<name>A0AAW6RLQ2_9BURK</name>
<dbReference type="PANTHER" id="PTHR30477:SF24">
    <property type="entry name" value="IRON TRANSPORT SYSTEM MEMBRANE PROTEIN HI_0359-RELATED"/>
    <property type="match status" value="1"/>
</dbReference>
<comment type="caution">
    <text evidence="8">The sequence shown here is derived from an EMBL/GenBank/DDBJ whole genome shotgun (WGS) entry which is preliminary data.</text>
</comment>
<keyword evidence="3 6" id="KW-0812">Transmembrane</keyword>
<reference evidence="8 9" key="1">
    <citation type="submission" date="2023-04" db="EMBL/GenBank/DDBJ databases">
        <title>Ottowia paracancer sp. nov., isolated from human stomach.</title>
        <authorList>
            <person name="Song Y."/>
        </authorList>
    </citation>
    <scope>NUCLEOTIDE SEQUENCE [LARGE SCALE GENOMIC DNA]</scope>
    <source>
        <strain evidence="8 9">10c7w1</strain>
    </source>
</reference>
<dbReference type="InterPro" id="IPR001626">
    <property type="entry name" value="ABC_TroCD"/>
</dbReference>
<protein>
    <submittedName>
        <fullName evidence="8">Metal ABC transporter permease</fullName>
    </submittedName>
</protein>
<keyword evidence="9" id="KW-1185">Reference proteome</keyword>
<accession>A0AAW6RLQ2</accession>
<evidence type="ECO:0000256" key="4">
    <source>
        <dbReference type="ARBA" id="ARBA00022989"/>
    </source>
</evidence>
<dbReference type="GO" id="GO:0010043">
    <property type="term" value="P:response to zinc ion"/>
    <property type="evidence" value="ECO:0007669"/>
    <property type="project" value="TreeGrafter"/>
</dbReference>
<keyword evidence="5 7" id="KW-0472">Membrane</keyword>
<dbReference type="GO" id="GO:0055085">
    <property type="term" value="P:transmembrane transport"/>
    <property type="evidence" value="ECO:0007669"/>
    <property type="project" value="InterPro"/>
</dbReference>
<feature type="transmembrane region" description="Helical" evidence="7">
    <location>
        <begin position="60"/>
        <end position="85"/>
    </location>
</feature>
<evidence type="ECO:0000256" key="1">
    <source>
        <dbReference type="ARBA" id="ARBA00004141"/>
    </source>
</evidence>
<comment type="similarity">
    <text evidence="2 6">Belongs to the ABC-3 integral membrane protein family.</text>
</comment>
<keyword evidence="6" id="KW-0813">Transport</keyword>
<dbReference type="RefSeq" id="WP_050716050.1">
    <property type="nucleotide sequence ID" value="NZ_JARVII010000001.1"/>
</dbReference>
<gene>
    <name evidence="8" type="ORF">QB898_00980</name>
</gene>
<feature type="transmembrane region" description="Helical" evidence="7">
    <location>
        <begin position="138"/>
        <end position="156"/>
    </location>
</feature>
<evidence type="ECO:0000256" key="6">
    <source>
        <dbReference type="RuleBase" id="RU003943"/>
    </source>
</evidence>
<dbReference type="SUPFAM" id="SSF81345">
    <property type="entry name" value="ABC transporter involved in vitamin B12 uptake, BtuC"/>
    <property type="match status" value="1"/>
</dbReference>
<feature type="transmembrane region" description="Helical" evidence="7">
    <location>
        <begin position="20"/>
        <end position="40"/>
    </location>
</feature>
<evidence type="ECO:0000256" key="5">
    <source>
        <dbReference type="ARBA" id="ARBA00023136"/>
    </source>
</evidence>
<dbReference type="PANTHER" id="PTHR30477">
    <property type="entry name" value="ABC-TRANSPORTER METAL-BINDING PROTEIN"/>
    <property type="match status" value="1"/>
</dbReference>
<comment type="subcellular location">
    <subcellularLocation>
        <location evidence="6">Cell membrane</location>
        <topology evidence="6">Multi-pass membrane protein</topology>
    </subcellularLocation>
    <subcellularLocation>
        <location evidence="1">Membrane</location>
        <topology evidence="1">Multi-pass membrane protein</topology>
    </subcellularLocation>
</comment>
<dbReference type="GO" id="GO:0071281">
    <property type="term" value="P:cellular response to iron ion"/>
    <property type="evidence" value="ECO:0007669"/>
    <property type="project" value="UniProtKB-ARBA"/>
</dbReference>
<dbReference type="FunFam" id="1.10.3470.10:FF:000003">
    <property type="entry name" value="Iron ABC transporter permease SitD"/>
    <property type="match status" value="1"/>
</dbReference>
<evidence type="ECO:0000313" key="9">
    <source>
        <dbReference type="Proteomes" id="UP001237156"/>
    </source>
</evidence>
<dbReference type="Pfam" id="PF00950">
    <property type="entry name" value="ABC-3"/>
    <property type="match status" value="1"/>
</dbReference>
<evidence type="ECO:0000256" key="7">
    <source>
        <dbReference type="SAM" id="Phobius"/>
    </source>
</evidence>
<dbReference type="Proteomes" id="UP001237156">
    <property type="component" value="Unassembled WGS sequence"/>
</dbReference>
<dbReference type="AlphaFoldDB" id="A0AAW6RLQ2"/>
<dbReference type="GO" id="GO:0043190">
    <property type="term" value="C:ATP-binding cassette (ABC) transporter complex"/>
    <property type="evidence" value="ECO:0007669"/>
    <property type="project" value="InterPro"/>
</dbReference>
<proteinExistence type="inferred from homology"/>
<dbReference type="EMBL" id="JARVII010000001">
    <property type="protein sequence ID" value="MDG9698305.1"/>
    <property type="molecule type" value="Genomic_DNA"/>
</dbReference>
<evidence type="ECO:0000256" key="2">
    <source>
        <dbReference type="ARBA" id="ARBA00008034"/>
    </source>
</evidence>
<feature type="transmembrane region" description="Helical" evidence="7">
    <location>
        <begin position="252"/>
        <end position="271"/>
    </location>
</feature>
<evidence type="ECO:0000256" key="3">
    <source>
        <dbReference type="ARBA" id="ARBA00022692"/>
    </source>
</evidence>
<organism evidence="8 9">
    <name type="scientific">Ottowia cancrivicina</name>
    <dbReference type="NCBI Taxonomy" id="3040346"/>
    <lineage>
        <taxon>Bacteria</taxon>
        <taxon>Pseudomonadati</taxon>
        <taxon>Pseudomonadota</taxon>
        <taxon>Betaproteobacteria</taxon>
        <taxon>Burkholderiales</taxon>
        <taxon>Comamonadaceae</taxon>
        <taxon>Ottowia</taxon>
    </lineage>
</organism>
<feature type="transmembrane region" description="Helical" evidence="7">
    <location>
        <begin position="177"/>
        <end position="195"/>
    </location>
</feature>
<keyword evidence="4 7" id="KW-1133">Transmembrane helix</keyword>